<dbReference type="CDD" id="cd14948">
    <property type="entry name" value="BACON"/>
    <property type="match status" value="3"/>
</dbReference>
<dbReference type="Gene3D" id="2.60.120.380">
    <property type="match status" value="4"/>
</dbReference>
<dbReference type="InterPro" id="IPR024361">
    <property type="entry name" value="BACON"/>
</dbReference>
<gene>
    <name evidence="3" type="ORF">OMM_03997</name>
</gene>
<feature type="domain" description="BACON" evidence="2">
    <location>
        <begin position="471"/>
        <end position="522"/>
    </location>
</feature>
<evidence type="ECO:0000259" key="1">
    <source>
        <dbReference type="Pfam" id="PF04151"/>
    </source>
</evidence>
<dbReference type="AlphaFoldDB" id="A0A1V1P360"/>
<name>A0A1V1P360_9BACT</name>
<reference evidence="4" key="1">
    <citation type="submission" date="2012-11" db="EMBL/GenBank/DDBJ databases">
        <authorList>
            <person name="Lucero-Rivera Y.E."/>
            <person name="Tovar-Ramirez D."/>
        </authorList>
    </citation>
    <scope>NUCLEOTIDE SEQUENCE [LARGE SCALE GENOMIC DNA]</scope>
    <source>
        <strain evidence="4">Araruama</strain>
    </source>
</reference>
<accession>A0A1V1P360</accession>
<feature type="domain" description="Peptidase C-terminal archaeal/bacterial" evidence="1">
    <location>
        <begin position="743"/>
        <end position="809"/>
    </location>
</feature>
<proteinExistence type="predicted"/>
<dbReference type="Gene3D" id="2.60.40.10">
    <property type="entry name" value="Immunoglobulins"/>
    <property type="match status" value="4"/>
</dbReference>
<protein>
    <recommendedName>
        <fullName evidence="5">Peptidase C-terminal archaeal/bacterial domain-containing protein</fullName>
    </recommendedName>
</protein>
<dbReference type="Proteomes" id="UP000189670">
    <property type="component" value="Unassembled WGS sequence"/>
</dbReference>
<feature type="domain" description="Peptidase C-terminal archaeal/bacterial" evidence="1">
    <location>
        <begin position="548"/>
        <end position="614"/>
    </location>
</feature>
<feature type="domain" description="Peptidase C-terminal archaeal/bacterial" evidence="1">
    <location>
        <begin position="159"/>
        <end position="227"/>
    </location>
</feature>
<comment type="caution">
    <text evidence="3">The sequence shown here is derived from an EMBL/GenBank/DDBJ whole genome shotgun (WGS) entry which is preliminary data.</text>
</comment>
<evidence type="ECO:0000259" key="2">
    <source>
        <dbReference type="Pfam" id="PF13004"/>
    </source>
</evidence>
<evidence type="ECO:0000313" key="3">
    <source>
        <dbReference type="EMBL" id="ETR69329.1"/>
    </source>
</evidence>
<organism evidence="3 4">
    <name type="scientific">Candidatus Magnetoglobus multicellularis str. Araruama</name>
    <dbReference type="NCBI Taxonomy" id="890399"/>
    <lineage>
        <taxon>Bacteria</taxon>
        <taxon>Pseudomonadati</taxon>
        <taxon>Thermodesulfobacteriota</taxon>
        <taxon>Desulfobacteria</taxon>
        <taxon>Desulfobacterales</taxon>
        <taxon>Desulfobacteraceae</taxon>
        <taxon>Candidatus Magnetoglobus</taxon>
    </lineage>
</organism>
<evidence type="ECO:0008006" key="5">
    <source>
        <dbReference type="Google" id="ProtNLM"/>
    </source>
</evidence>
<dbReference type="InterPro" id="IPR007280">
    <property type="entry name" value="Peptidase_C_arc/bac"/>
</dbReference>
<dbReference type="Pfam" id="PF04151">
    <property type="entry name" value="PPC"/>
    <property type="match status" value="4"/>
</dbReference>
<evidence type="ECO:0000313" key="4">
    <source>
        <dbReference type="Proteomes" id="UP000189670"/>
    </source>
</evidence>
<dbReference type="InterPro" id="IPR013783">
    <property type="entry name" value="Ig-like_fold"/>
</dbReference>
<dbReference type="EMBL" id="ATBP01000671">
    <property type="protein sequence ID" value="ETR69329.1"/>
    <property type="molecule type" value="Genomic_DNA"/>
</dbReference>
<dbReference type="Pfam" id="PF13004">
    <property type="entry name" value="BACON"/>
    <property type="match status" value="1"/>
</dbReference>
<sequence length="875" mass="97102">MDWIHVISEKSGTGPAMIRFQIDENTGSESRSGKLDIANCILTIEQESPCTFNISPLKQTVAAFGGINQITITASLAACQWSIESLVPWIIPIEPLRAGSGVLNYSVTKNPLMNKRTGKMVINGTTVTVIQNASEVSEIVLLENQTHLKNISLLLGERLYYKIEIPSDSYSFQITTNGGTGDCDIYVSHGQVPTEDIYDHSSSDYGNDENILISKPAAGDWYIVLYAYERFQNLNFGVSYQSYQCEYTLSNTSFTFGSEHASGSFQVVTNELCFWQVKTDNSWIEIVNSAVVYQGNATISFNLLENISLARRVGIIEVADQSIEITQAGNQNTGVIVLENKIPQSNLSGTEFSHQYFKIIVPDNQEELLVKTWGGTGDCDIYLQFNEIPDLDNSDYISDNYSNSEIISIQSPLAGEYYVLVYGYSAYDDVTLQAEFQNTPCTYSFSQTEINVDSAETTGQIIVTTGDKCSWQAISLDDWITVLSESTITGSGTIHYTVSANDTNTLRTGGIEIADTLIFINQESSLEVVALSDNTPLTGLSVLKNDALFFVIDVPANQKNLMIDTWNGSGDVDLYAHYGRVPDDIIPDYECYAWGNDENIYIQNPDEGRWYIMIVGFENSDNVSLKATYSTVNCHYQITPMQKTMDVSGGTDYLNIVVNEGCSWTAIKHGTWIEIDESTRRGFGNGYVRYTVTTNESESIRTNNLRVADQWISVVQSGTEQLSPIVLTPNMPITIAGDEGTLQYYQINIPEETHLSFMMSGGTGDCDLYIRHEAYPTYRIYDFRPYFFGNDESVIIDNASIGTWIVMIHGSTDFADAQLQVNYGNNNENLANLIRVLQALSGIKISAMDSNSNGRIDIGDAIMILNSEVDEQPPN</sequence>
<feature type="domain" description="Peptidase C-terminal archaeal/bacterial" evidence="1">
    <location>
        <begin position="356"/>
        <end position="423"/>
    </location>
</feature>